<dbReference type="EMBL" id="JAKTTI010000021">
    <property type="protein sequence ID" value="MCH1626308.1"/>
    <property type="molecule type" value="Genomic_DNA"/>
</dbReference>
<gene>
    <name evidence="1" type="ORF">MJG50_13295</name>
</gene>
<accession>A0AAW5E1U1</accession>
<evidence type="ECO:0000313" key="2">
    <source>
        <dbReference type="Proteomes" id="UP001431131"/>
    </source>
</evidence>
<proteinExistence type="predicted"/>
<name>A0AAW5E1U1_9BACI</name>
<keyword evidence="2" id="KW-1185">Reference proteome</keyword>
<protein>
    <submittedName>
        <fullName evidence="1">Uncharacterized protein</fullName>
    </submittedName>
</protein>
<reference evidence="1" key="1">
    <citation type="submission" date="2022-02" db="EMBL/GenBank/DDBJ databases">
        <title>Fredinandcohnia quinoae sp. nov. isolated from Chenopodium quinoa seeds.</title>
        <authorList>
            <person name="Saati-Santamaria Z."/>
            <person name="Flores-Felix J.D."/>
            <person name="Igual J.M."/>
            <person name="Velazquez E."/>
            <person name="Garcia-Fraile P."/>
            <person name="Martinez-Molina E."/>
        </authorList>
    </citation>
    <scope>NUCLEOTIDE SEQUENCE</scope>
    <source>
        <strain evidence="1">SECRCQ15</strain>
    </source>
</reference>
<comment type="caution">
    <text evidence="1">The sequence shown here is derived from an EMBL/GenBank/DDBJ whole genome shotgun (WGS) entry which is preliminary data.</text>
</comment>
<organism evidence="1 2">
    <name type="scientific">Fredinandcohnia quinoae</name>
    <dbReference type="NCBI Taxonomy" id="2918902"/>
    <lineage>
        <taxon>Bacteria</taxon>
        <taxon>Bacillati</taxon>
        <taxon>Bacillota</taxon>
        <taxon>Bacilli</taxon>
        <taxon>Bacillales</taxon>
        <taxon>Bacillaceae</taxon>
        <taxon>Fredinandcohnia</taxon>
    </lineage>
</organism>
<sequence>MTSELIKLKSKFQVNDKVIIKTSGETVTITKSSYITNMKRYSYTVKEYPSTFYFEDEIKPSN</sequence>
<dbReference type="AlphaFoldDB" id="A0AAW5E1U1"/>
<evidence type="ECO:0000313" key="1">
    <source>
        <dbReference type="EMBL" id="MCH1626308.1"/>
    </source>
</evidence>
<dbReference type="Proteomes" id="UP001431131">
    <property type="component" value="Unassembled WGS sequence"/>
</dbReference>